<dbReference type="Proteomes" id="UP000001940">
    <property type="component" value="Chromosome V"/>
</dbReference>
<feature type="signal peptide" evidence="1">
    <location>
        <begin position="1"/>
        <end position="18"/>
    </location>
</feature>
<evidence type="ECO:0000313" key="2">
    <source>
        <dbReference type="EMBL" id="CAI46601.3"/>
    </source>
</evidence>
<keyword evidence="1" id="KW-0732">Signal</keyword>
<dbReference type="RefSeq" id="NP_001023807.3">
    <property type="nucleotide sequence ID" value="NM_001028636.3"/>
</dbReference>
<gene>
    <name evidence="2" type="ORF">CELE_F15H10.9</name>
    <name evidence="2 4" type="ORF">F15H10.9</name>
</gene>
<dbReference type="eggNOG" id="ENOG502TCU1">
    <property type="taxonomic scope" value="Eukaryota"/>
</dbReference>
<dbReference type="OrthoDB" id="5778419at2759"/>
<evidence type="ECO:0000256" key="1">
    <source>
        <dbReference type="SAM" id="SignalP"/>
    </source>
</evidence>
<dbReference type="InParanoid" id="Q5FC52"/>
<sequence length="363" mass="42900">MHQNFFILLPFCIFCISAQRLALERRACITEQILFIPDETDYYEEEVELSLSSGTSMNPDSVTRILQEQCEFEEGFSWVRRRKRLSIVKRAHDLYKKLKKLYKIIEKIEKIDEIVEFIKSLWNRADQVIDYFKSEKMEWLIDETFRTSIQLLMSGEKIPEMILNHPKVLFTLKQRFPFENQELFSIISATDVMCYQREQRSHVIMFVKLRIPKVKKLIVEKCDDIGIMVGNSYQYYNLPDATFKKNGYVYQILLNECFFESINFCKFVTTRRTNCSKENVKQCQLIKNDQQRNFSRELKNGFAVYGAFTQIIARINDLESSWNTSAHVLYHIIPRSGEIFSFGNLELSQETGSKETIIRDCSP</sequence>
<dbReference type="AGR" id="WB:WBGene00044013"/>
<dbReference type="PaxDb" id="6239-F15H10.9"/>
<dbReference type="WormBase" id="F15H10.9">
    <property type="protein sequence ID" value="CE48432"/>
    <property type="gene ID" value="WBGene00044013"/>
</dbReference>
<evidence type="ECO:0000313" key="4">
    <source>
        <dbReference type="WormBase" id="F15H10.9"/>
    </source>
</evidence>
<dbReference type="UCSC" id="F15H10.9">
    <property type="organism name" value="c. elegans"/>
</dbReference>
<feature type="chain" id="PRO_5004256276" evidence="1">
    <location>
        <begin position="19"/>
        <end position="363"/>
    </location>
</feature>
<organism evidence="2 3">
    <name type="scientific">Caenorhabditis elegans</name>
    <dbReference type="NCBI Taxonomy" id="6239"/>
    <lineage>
        <taxon>Eukaryota</taxon>
        <taxon>Metazoa</taxon>
        <taxon>Ecdysozoa</taxon>
        <taxon>Nematoda</taxon>
        <taxon>Chromadorea</taxon>
        <taxon>Rhabditida</taxon>
        <taxon>Rhabditina</taxon>
        <taxon>Rhabditomorpha</taxon>
        <taxon>Rhabditoidea</taxon>
        <taxon>Rhabditidae</taxon>
        <taxon>Peloderinae</taxon>
        <taxon>Caenorhabditis</taxon>
    </lineage>
</organism>
<dbReference type="HOGENOM" id="CLU_058894_0_0_1"/>
<keyword evidence="3" id="KW-1185">Reference proteome</keyword>
<dbReference type="OMA" id="QNGFAVY"/>
<dbReference type="GeneID" id="3565722"/>
<proteinExistence type="predicted"/>
<name>Q5FC52_CAEEL</name>
<accession>Q5FC52</accession>
<dbReference type="EMBL" id="BX284605">
    <property type="protein sequence ID" value="CAI46601.3"/>
    <property type="molecule type" value="Genomic_DNA"/>
</dbReference>
<evidence type="ECO:0000313" key="3">
    <source>
        <dbReference type="Proteomes" id="UP000001940"/>
    </source>
</evidence>
<reference evidence="2 3" key="1">
    <citation type="journal article" date="1998" name="Science">
        <title>Genome sequence of the nematode C. elegans: a platform for investigating biology.</title>
        <authorList>
            <consortium name="The C. elegans sequencing consortium"/>
            <person name="Sulson J.E."/>
            <person name="Waterston R."/>
        </authorList>
    </citation>
    <scope>NUCLEOTIDE SEQUENCE [LARGE SCALE GENOMIC DNA]</scope>
    <source>
        <strain evidence="2 3">Bristol N2</strain>
    </source>
</reference>
<dbReference type="AlphaFoldDB" id="Q5FC52"/>
<dbReference type="KEGG" id="cel:CELE_F15H10.9"/>
<protein>
    <submittedName>
        <fullName evidence="2">SUN domain-containing protein</fullName>
    </submittedName>
</protein>
<dbReference type="CTD" id="3565722"/>
<dbReference type="FunCoup" id="Q5FC52">
    <property type="interactions" value="1540"/>
</dbReference>